<organism evidence="1 2">
    <name type="scientific">Nocardioides scoriae</name>
    <dbReference type="NCBI Taxonomy" id="642780"/>
    <lineage>
        <taxon>Bacteria</taxon>
        <taxon>Bacillati</taxon>
        <taxon>Actinomycetota</taxon>
        <taxon>Actinomycetes</taxon>
        <taxon>Propionibacteriales</taxon>
        <taxon>Nocardioidaceae</taxon>
        <taxon>Nocardioides</taxon>
    </lineage>
</organism>
<evidence type="ECO:0000313" key="1">
    <source>
        <dbReference type="EMBL" id="SDT19315.1"/>
    </source>
</evidence>
<dbReference type="STRING" id="642780.SAMN04488570_3801"/>
<sequence length="160" mass="16448">MVAGVVALVGTVLLAGCSSDVAIEPSRGADALPDAQVTACERLVDALPDRVGDLPRRQTTGNPLGAAWGDPAVVLRCGVETPDDFTKTSVCQDINGVLWFVPDDQITDQGADVVATTMATLPRVEVAVPAQLRPPQGILTDLSDALGREAGTPGPDTSCS</sequence>
<keyword evidence="2" id="KW-1185">Reference proteome</keyword>
<evidence type="ECO:0008006" key="3">
    <source>
        <dbReference type="Google" id="ProtNLM"/>
    </source>
</evidence>
<dbReference type="InterPro" id="IPR021903">
    <property type="entry name" value="DUF3515"/>
</dbReference>
<gene>
    <name evidence="1" type="ORF">SAMN04488570_3801</name>
</gene>
<accession>A0A1H1YD69</accession>
<dbReference type="AlphaFoldDB" id="A0A1H1YD69"/>
<dbReference type="EMBL" id="LT629757">
    <property type="protein sequence ID" value="SDT19315.1"/>
    <property type="molecule type" value="Genomic_DNA"/>
</dbReference>
<name>A0A1H1YD69_9ACTN</name>
<protein>
    <recommendedName>
        <fullName evidence="3">DUF3515 domain-containing protein</fullName>
    </recommendedName>
</protein>
<evidence type="ECO:0000313" key="2">
    <source>
        <dbReference type="Proteomes" id="UP000198859"/>
    </source>
</evidence>
<dbReference type="Pfam" id="PF12028">
    <property type="entry name" value="DUF3515"/>
    <property type="match status" value="1"/>
</dbReference>
<reference evidence="2" key="1">
    <citation type="submission" date="2016-10" db="EMBL/GenBank/DDBJ databases">
        <authorList>
            <person name="Varghese N."/>
            <person name="Submissions S."/>
        </authorList>
    </citation>
    <scope>NUCLEOTIDE SEQUENCE [LARGE SCALE GENOMIC DNA]</scope>
    <source>
        <strain evidence="2">DSM 22127</strain>
    </source>
</reference>
<proteinExistence type="predicted"/>
<dbReference type="Proteomes" id="UP000198859">
    <property type="component" value="Chromosome I"/>
</dbReference>